<dbReference type="Gene3D" id="1.10.30.10">
    <property type="entry name" value="High mobility group box domain"/>
    <property type="match status" value="1"/>
</dbReference>
<dbReference type="InterPro" id="IPR036910">
    <property type="entry name" value="HMG_box_dom_sf"/>
</dbReference>
<sequence>MAFSIQNYNEMTPKTVILNRPIIKVPSPFEFNISEFLPRKSIGCKTSNAFMIYRKVYVKTLLQLKLHSKMTNASCWAADSWKEESAEVKNEFKRFAKKLKEFYKHKSKVFETQRSRMIQNSEEITNEPLINDNEINLMTNELIPLENPIYSNENEYIDMDQVTQNDQLTSTYDMINYGQQDFYEQIYQFTDYISMPQDMNRYYVNMNLNINEYDYYDGLVPQYEIPFQIYEESTQLPSIFGSR</sequence>
<dbReference type="OrthoDB" id="2307332at2759"/>
<evidence type="ECO:0000313" key="2">
    <source>
        <dbReference type="Proteomes" id="UP000266673"/>
    </source>
</evidence>
<reference evidence="1 2" key="1">
    <citation type="submission" date="2018-06" db="EMBL/GenBank/DDBJ databases">
        <title>Comparative genomics reveals the genomic features of Rhizophagus irregularis, R. cerebriforme, R. diaphanum and Gigaspora rosea, and their symbiotic lifestyle signature.</title>
        <authorList>
            <person name="Morin E."/>
            <person name="San Clemente H."/>
            <person name="Chen E.C.H."/>
            <person name="De La Providencia I."/>
            <person name="Hainaut M."/>
            <person name="Kuo A."/>
            <person name="Kohler A."/>
            <person name="Murat C."/>
            <person name="Tang N."/>
            <person name="Roy S."/>
            <person name="Loubradou J."/>
            <person name="Henrissat B."/>
            <person name="Grigoriev I.V."/>
            <person name="Corradi N."/>
            <person name="Roux C."/>
            <person name="Martin F.M."/>
        </authorList>
    </citation>
    <scope>NUCLEOTIDE SEQUENCE [LARGE SCALE GENOMIC DNA]</scope>
    <source>
        <strain evidence="1 2">DAOM 194757</strain>
    </source>
</reference>
<dbReference type="Proteomes" id="UP000266673">
    <property type="component" value="Unassembled WGS sequence"/>
</dbReference>
<name>A0A397UMT1_9GLOM</name>
<dbReference type="EMBL" id="QKWP01001507">
    <property type="protein sequence ID" value="RIB08456.1"/>
    <property type="molecule type" value="Genomic_DNA"/>
</dbReference>
<organism evidence="1 2">
    <name type="scientific">Gigaspora rosea</name>
    <dbReference type="NCBI Taxonomy" id="44941"/>
    <lineage>
        <taxon>Eukaryota</taxon>
        <taxon>Fungi</taxon>
        <taxon>Fungi incertae sedis</taxon>
        <taxon>Mucoromycota</taxon>
        <taxon>Glomeromycotina</taxon>
        <taxon>Glomeromycetes</taxon>
        <taxon>Diversisporales</taxon>
        <taxon>Gigasporaceae</taxon>
        <taxon>Gigaspora</taxon>
    </lineage>
</organism>
<accession>A0A397UMT1</accession>
<proteinExistence type="predicted"/>
<evidence type="ECO:0000313" key="1">
    <source>
        <dbReference type="EMBL" id="RIB08456.1"/>
    </source>
</evidence>
<gene>
    <name evidence="1" type="ORF">C2G38_2111054</name>
</gene>
<dbReference type="AlphaFoldDB" id="A0A397UMT1"/>
<keyword evidence="2" id="KW-1185">Reference proteome</keyword>
<evidence type="ECO:0008006" key="3">
    <source>
        <dbReference type="Google" id="ProtNLM"/>
    </source>
</evidence>
<comment type="caution">
    <text evidence="1">The sequence shown here is derived from an EMBL/GenBank/DDBJ whole genome shotgun (WGS) entry which is preliminary data.</text>
</comment>
<protein>
    <recommendedName>
        <fullName evidence="3">HMG box domain-containing protein</fullName>
    </recommendedName>
</protein>
<dbReference type="SUPFAM" id="SSF47095">
    <property type="entry name" value="HMG-box"/>
    <property type="match status" value="1"/>
</dbReference>